<dbReference type="AlphaFoldDB" id="A0A9D9HPN5"/>
<evidence type="ECO:0000259" key="7">
    <source>
        <dbReference type="PROSITE" id="PS51193"/>
    </source>
</evidence>
<dbReference type="GO" id="GO:0016787">
    <property type="term" value="F:hydrolase activity"/>
    <property type="evidence" value="ECO:0007669"/>
    <property type="project" value="UniProtKB-KW"/>
</dbReference>
<feature type="compositionally biased region" description="Polar residues" evidence="5">
    <location>
        <begin position="455"/>
        <end position="466"/>
    </location>
</feature>
<comment type="caution">
    <text evidence="9">The sequence shown here is derived from an EMBL/GenBank/DDBJ whole genome shotgun (WGS) entry which is preliminary data.</text>
</comment>
<dbReference type="InterPro" id="IPR050547">
    <property type="entry name" value="DEAD_box_RNA_helicases"/>
</dbReference>
<evidence type="ECO:0000256" key="1">
    <source>
        <dbReference type="ARBA" id="ARBA00022741"/>
    </source>
</evidence>
<dbReference type="EMBL" id="JADIMM010000083">
    <property type="protein sequence ID" value="MBO8458009.1"/>
    <property type="molecule type" value="Genomic_DNA"/>
</dbReference>
<keyword evidence="1" id="KW-0547">Nucleotide-binding</keyword>
<dbReference type="InterPro" id="IPR014013">
    <property type="entry name" value="Helic_SF1/SF2_ATP-bd_DinG/Rad3"/>
</dbReference>
<proteinExistence type="predicted"/>
<feature type="domain" description="Helicase C-terminal" evidence="8">
    <location>
        <begin position="244"/>
        <end position="396"/>
    </location>
</feature>
<dbReference type="PROSITE" id="PS51192">
    <property type="entry name" value="HELICASE_ATP_BIND_1"/>
    <property type="match status" value="1"/>
</dbReference>
<dbReference type="InterPro" id="IPR001650">
    <property type="entry name" value="Helicase_C-like"/>
</dbReference>
<dbReference type="GO" id="GO:0005840">
    <property type="term" value="C:ribosome"/>
    <property type="evidence" value="ECO:0007669"/>
    <property type="project" value="TreeGrafter"/>
</dbReference>
<feature type="compositionally biased region" description="Basic residues" evidence="5">
    <location>
        <begin position="510"/>
        <end position="520"/>
    </location>
</feature>
<evidence type="ECO:0000256" key="4">
    <source>
        <dbReference type="ARBA" id="ARBA00022840"/>
    </source>
</evidence>
<dbReference type="SUPFAM" id="SSF52540">
    <property type="entry name" value="P-loop containing nucleoside triphosphate hydrolases"/>
    <property type="match status" value="1"/>
</dbReference>
<dbReference type="CDD" id="cd00268">
    <property type="entry name" value="DEADc"/>
    <property type="match status" value="1"/>
</dbReference>
<dbReference type="Gene3D" id="3.40.50.300">
    <property type="entry name" value="P-loop containing nucleotide triphosphate hydrolases"/>
    <property type="match status" value="2"/>
</dbReference>
<evidence type="ECO:0000313" key="10">
    <source>
        <dbReference type="Proteomes" id="UP000823638"/>
    </source>
</evidence>
<dbReference type="PROSITE" id="PS51194">
    <property type="entry name" value="HELICASE_CTER"/>
    <property type="match status" value="1"/>
</dbReference>
<evidence type="ECO:0000313" key="9">
    <source>
        <dbReference type="EMBL" id="MBO8458009.1"/>
    </source>
</evidence>
<dbReference type="GO" id="GO:0003724">
    <property type="term" value="F:RNA helicase activity"/>
    <property type="evidence" value="ECO:0007669"/>
    <property type="project" value="TreeGrafter"/>
</dbReference>
<evidence type="ECO:0000259" key="8">
    <source>
        <dbReference type="PROSITE" id="PS51194"/>
    </source>
</evidence>
<dbReference type="InterPro" id="IPR044742">
    <property type="entry name" value="DEAD/DEAH_RhlB"/>
</dbReference>
<evidence type="ECO:0000256" key="5">
    <source>
        <dbReference type="SAM" id="MobiDB-lite"/>
    </source>
</evidence>
<feature type="compositionally biased region" description="Basic and acidic residues" evidence="5">
    <location>
        <begin position="421"/>
        <end position="454"/>
    </location>
</feature>
<name>A0A9D9HPN5_9SPIR</name>
<dbReference type="PANTHER" id="PTHR47963:SF7">
    <property type="entry name" value="ATP-DEPENDENT RNA HELICASE YFML-RELATED"/>
    <property type="match status" value="1"/>
</dbReference>
<evidence type="ECO:0000256" key="2">
    <source>
        <dbReference type="ARBA" id="ARBA00022801"/>
    </source>
</evidence>
<dbReference type="SMART" id="SM00487">
    <property type="entry name" value="DEXDc"/>
    <property type="match status" value="1"/>
</dbReference>
<keyword evidence="3 9" id="KW-0347">Helicase</keyword>
<dbReference type="PROSITE" id="PS51193">
    <property type="entry name" value="HELICASE_ATP_BIND_2"/>
    <property type="match status" value="1"/>
</dbReference>
<dbReference type="InterPro" id="IPR011545">
    <property type="entry name" value="DEAD/DEAH_box_helicase_dom"/>
</dbReference>
<evidence type="ECO:0000259" key="6">
    <source>
        <dbReference type="PROSITE" id="PS51192"/>
    </source>
</evidence>
<protein>
    <submittedName>
        <fullName evidence="9">DEAD/DEAH box helicase</fullName>
    </submittedName>
</protein>
<feature type="region of interest" description="Disordered" evidence="5">
    <location>
        <begin position="405"/>
        <end position="520"/>
    </location>
</feature>
<feature type="domain" description="Helicase ATP-binding" evidence="6">
    <location>
        <begin position="40"/>
        <end position="213"/>
    </location>
</feature>
<keyword evidence="2" id="KW-0378">Hydrolase</keyword>
<dbReference type="GO" id="GO:0005829">
    <property type="term" value="C:cytosol"/>
    <property type="evidence" value="ECO:0007669"/>
    <property type="project" value="TreeGrafter"/>
</dbReference>
<dbReference type="Proteomes" id="UP000823638">
    <property type="component" value="Unassembled WGS sequence"/>
</dbReference>
<reference evidence="9" key="1">
    <citation type="submission" date="2020-10" db="EMBL/GenBank/DDBJ databases">
        <authorList>
            <person name="Gilroy R."/>
        </authorList>
    </citation>
    <scope>NUCLEOTIDE SEQUENCE</scope>
    <source>
        <strain evidence="9">10532</strain>
    </source>
</reference>
<keyword evidence="4" id="KW-0067">ATP-binding</keyword>
<dbReference type="CDD" id="cd18787">
    <property type="entry name" value="SF2_C_DEAD"/>
    <property type="match status" value="1"/>
</dbReference>
<dbReference type="InterPro" id="IPR014001">
    <property type="entry name" value="Helicase_ATP-bd"/>
</dbReference>
<dbReference type="GO" id="GO:0033592">
    <property type="term" value="F:RNA strand annealing activity"/>
    <property type="evidence" value="ECO:0007669"/>
    <property type="project" value="TreeGrafter"/>
</dbReference>
<evidence type="ECO:0000256" key="3">
    <source>
        <dbReference type="ARBA" id="ARBA00022806"/>
    </source>
</evidence>
<dbReference type="PANTHER" id="PTHR47963">
    <property type="entry name" value="DEAD-BOX ATP-DEPENDENT RNA HELICASE 47, MITOCHONDRIAL"/>
    <property type="match status" value="1"/>
</dbReference>
<organism evidence="9 10">
    <name type="scientific">Candidatus Gallitreponema excrementavium</name>
    <dbReference type="NCBI Taxonomy" id="2840840"/>
    <lineage>
        <taxon>Bacteria</taxon>
        <taxon>Pseudomonadati</taxon>
        <taxon>Spirochaetota</taxon>
        <taxon>Spirochaetia</taxon>
        <taxon>Spirochaetales</taxon>
        <taxon>Candidatus Gallitreponema</taxon>
    </lineage>
</organism>
<gene>
    <name evidence="9" type="ORF">IAA81_07255</name>
</gene>
<sequence>MNFSNLGLDSLFDRILNELKIQEPTKVQESAIPEILSLSTKKDNKSKLLIMESATGTGKTLAYLLPILEVIRNEDQGNPLVLICLPTKELASQIKTHLDLVTSKFEKPLKSVLLLGEAPMKRQIERLKEKPFFVIGTVGRILELIHLKKLKTESLDFLVLDEVDRLFSKEMREETETLGKFLPENLMTIAVSATLNRNLEEKLIDFLEIDRENLKEVRLPAEEILKKKITHWAFYAQRRDKIPLLRSILHVLNPEKALVFTGESGQVQNIVSQLLYKKIPGVAGINAKMDKFTKQEILRDYKKGKIKILVTSDLSARGLDIPDITHVIQMDIPQSQDFFIHRAGRTGRAGKTGMNILIGDRGEMFRLKNFEKNLGITIFPKMLYGGSVREIPGEMLQDPAFFEQQEENRKKEPETYGAFSQKEKGKADLKHPSKEKADKSVSKNTGKERKKHTENTFTKQSLSSAHSRALQEKKDSEKSTGKKGIKTSGQEDFSRVPQTKTPFYAGIYSPKKHKRNGKKR</sequence>
<dbReference type="SMART" id="SM00490">
    <property type="entry name" value="HELICc"/>
    <property type="match status" value="1"/>
</dbReference>
<reference evidence="9" key="2">
    <citation type="journal article" date="2021" name="PeerJ">
        <title>Extensive microbial diversity within the chicken gut microbiome revealed by metagenomics and culture.</title>
        <authorList>
            <person name="Gilroy R."/>
            <person name="Ravi A."/>
            <person name="Getino M."/>
            <person name="Pursley I."/>
            <person name="Horton D.L."/>
            <person name="Alikhan N.F."/>
            <person name="Baker D."/>
            <person name="Gharbi K."/>
            <person name="Hall N."/>
            <person name="Watson M."/>
            <person name="Adriaenssens E.M."/>
            <person name="Foster-Nyarko E."/>
            <person name="Jarju S."/>
            <person name="Secka A."/>
            <person name="Antonio M."/>
            <person name="Oren A."/>
            <person name="Chaudhuri R.R."/>
            <person name="La Ragione R."/>
            <person name="Hildebrand F."/>
            <person name="Pallen M.J."/>
        </authorList>
    </citation>
    <scope>NUCLEOTIDE SEQUENCE</scope>
    <source>
        <strain evidence="9">10532</strain>
    </source>
</reference>
<dbReference type="GO" id="GO:0005524">
    <property type="term" value="F:ATP binding"/>
    <property type="evidence" value="ECO:0007669"/>
    <property type="project" value="UniProtKB-KW"/>
</dbReference>
<dbReference type="Pfam" id="PF00270">
    <property type="entry name" value="DEAD"/>
    <property type="match status" value="1"/>
</dbReference>
<dbReference type="InterPro" id="IPR027417">
    <property type="entry name" value="P-loop_NTPase"/>
</dbReference>
<feature type="domain" description="Helicase ATP-binding" evidence="7">
    <location>
        <begin position="17"/>
        <end position="339"/>
    </location>
</feature>
<accession>A0A9D9HPN5</accession>
<dbReference type="GO" id="GO:0009409">
    <property type="term" value="P:response to cold"/>
    <property type="evidence" value="ECO:0007669"/>
    <property type="project" value="TreeGrafter"/>
</dbReference>
<dbReference type="Pfam" id="PF00271">
    <property type="entry name" value="Helicase_C"/>
    <property type="match status" value="1"/>
</dbReference>
<feature type="compositionally biased region" description="Basic and acidic residues" evidence="5">
    <location>
        <begin position="469"/>
        <end position="480"/>
    </location>
</feature>